<name>A0ABV8U3E3_9ACTN</name>
<protein>
    <submittedName>
        <fullName evidence="3">Spermidine synthase</fullName>
    </submittedName>
</protein>
<gene>
    <name evidence="3" type="ORF">ACFPET_17165</name>
</gene>
<reference evidence="4" key="1">
    <citation type="journal article" date="2019" name="Int. J. Syst. Evol. Microbiol.">
        <title>The Global Catalogue of Microorganisms (GCM) 10K type strain sequencing project: providing services to taxonomists for standard genome sequencing and annotation.</title>
        <authorList>
            <consortium name="The Broad Institute Genomics Platform"/>
            <consortium name="The Broad Institute Genome Sequencing Center for Infectious Disease"/>
            <person name="Wu L."/>
            <person name="Ma J."/>
        </authorList>
    </citation>
    <scope>NUCLEOTIDE SEQUENCE [LARGE SCALE GENOMIC DNA]</scope>
    <source>
        <strain evidence="4">IBRC-M 10908</strain>
    </source>
</reference>
<dbReference type="InterPro" id="IPR029063">
    <property type="entry name" value="SAM-dependent_MTases_sf"/>
</dbReference>
<evidence type="ECO:0000256" key="1">
    <source>
        <dbReference type="ARBA" id="ARBA00023115"/>
    </source>
</evidence>
<feature type="domain" description="Methyltransferase type 11" evidence="2">
    <location>
        <begin position="68"/>
        <end position="171"/>
    </location>
</feature>
<dbReference type="InterPro" id="IPR013216">
    <property type="entry name" value="Methyltransf_11"/>
</dbReference>
<dbReference type="SUPFAM" id="SSF53335">
    <property type="entry name" value="S-adenosyl-L-methionine-dependent methyltransferases"/>
    <property type="match status" value="1"/>
</dbReference>
<organism evidence="3 4">
    <name type="scientific">Salininema proteolyticum</name>
    <dbReference type="NCBI Taxonomy" id="1607685"/>
    <lineage>
        <taxon>Bacteria</taxon>
        <taxon>Bacillati</taxon>
        <taxon>Actinomycetota</taxon>
        <taxon>Actinomycetes</taxon>
        <taxon>Glycomycetales</taxon>
        <taxon>Glycomycetaceae</taxon>
        <taxon>Salininema</taxon>
    </lineage>
</organism>
<keyword evidence="4" id="KW-1185">Reference proteome</keyword>
<dbReference type="RefSeq" id="WP_380623376.1">
    <property type="nucleotide sequence ID" value="NZ_JBHSDK010000026.1"/>
</dbReference>
<evidence type="ECO:0000259" key="2">
    <source>
        <dbReference type="Pfam" id="PF08241"/>
    </source>
</evidence>
<proteinExistence type="predicted"/>
<evidence type="ECO:0000313" key="3">
    <source>
        <dbReference type="EMBL" id="MFC4336935.1"/>
    </source>
</evidence>
<accession>A0ABV8U3E3</accession>
<keyword evidence="1" id="KW-0620">Polyamine biosynthesis</keyword>
<dbReference type="EMBL" id="JBHSDK010000026">
    <property type="protein sequence ID" value="MFC4336935.1"/>
    <property type="molecule type" value="Genomic_DNA"/>
</dbReference>
<evidence type="ECO:0000313" key="4">
    <source>
        <dbReference type="Proteomes" id="UP001595823"/>
    </source>
</evidence>
<dbReference type="Pfam" id="PF08241">
    <property type="entry name" value="Methyltransf_11"/>
    <property type="match status" value="1"/>
</dbReference>
<dbReference type="PANTHER" id="PTHR43317">
    <property type="entry name" value="THERMOSPERMINE SYNTHASE ACAULIS5"/>
    <property type="match status" value="1"/>
</dbReference>
<sequence>MTASEGEAGRPRFERDRDRPELAHLIMDGVVQATIDTEDPKVLDADYMRRISYFIDASAPSGRPIRALHLGGGALALARYVAAARPRSYQQAVEPNREVIDLVRADAPLPKGVKVKMRCGDAREELEKAPEDCYDFIITDVFQDARIPGHVATREFVGEVARVLRPGGLYAANLCDGGRRTFARSALSAVRAEFAHALIAAPGAVLRGGTFGNILVLASAAPLPIEDVRRRFATDPFPCRLVEGAELDDFIAGARALSDEAAMDSPVPPKGAFR</sequence>
<dbReference type="NCBIfam" id="NF037959">
    <property type="entry name" value="MFS_SpdSyn"/>
    <property type="match status" value="1"/>
</dbReference>
<dbReference type="Gene3D" id="3.40.50.150">
    <property type="entry name" value="Vaccinia Virus protein VP39"/>
    <property type="match status" value="1"/>
</dbReference>
<dbReference type="PANTHER" id="PTHR43317:SF1">
    <property type="entry name" value="THERMOSPERMINE SYNTHASE ACAULIS5"/>
    <property type="match status" value="1"/>
</dbReference>
<dbReference type="Proteomes" id="UP001595823">
    <property type="component" value="Unassembled WGS sequence"/>
</dbReference>
<comment type="caution">
    <text evidence="3">The sequence shown here is derived from an EMBL/GenBank/DDBJ whole genome shotgun (WGS) entry which is preliminary data.</text>
</comment>
<dbReference type="CDD" id="cd02440">
    <property type="entry name" value="AdoMet_MTases"/>
    <property type="match status" value="1"/>
</dbReference>